<keyword evidence="4" id="KW-1185">Reference proteome</keyword>
<dbReference type="EMBL" id="LR699554">
    <property type="protein sequence ID" value="VVD34091.1"/>
    <property type="molecule type" value="Genomic_DNA"/>
</dbReference>
<organism evidence="3 4">
    <name type="scientific">Paraburkholderia dioscoreae</name>
    <dbReference type="NCBI Taxonomy" id="2604047"/>
    <lineage>
        <taxon>Bacteria</taxon>
        <taxon>Pseudomonadati</taxon>
        <taxon>Pseudomonadota</taxon>
        <taxon>Betaproteobacteria</taxon>
        <taxon>Burkholderiales</taxon>
        <taxon>Burkholderiaceae</taxon>
        <taxon>Paraburkholderia</taxon>
    </lineage>
</organism>
<accession>A0A5Q4ZEL2</accession>
<evidence type="ECO:0000313" key="4">
    <source>
        <dbReference type="Proteomes" id="UP000325811"/>
    </source>
</evidence>
<evidence type="ECO:0000256" key="1">
    <source>
        <dbReference type="SAM" id="MobiDB-lite"/>
    </source>
</evidence>
<dbReference type="InterPro" id="IPR018640">
    <property type="entry name" value="DUF2063"/>
</dbReference>
<proteinExistence type="predicted"/>
<evidence type="ECO:0000313" key="3">
    <source>
        <dbReference type="EMBL" id="VVD34091.1"/>
    </source>
</evidence>
<gene>
    <name evidence="3" type="ORF">PDMSB3_2807</name>
</gene>
<dbReference type="KEGG" id="pdio:PDMSB3_2807.1"/>
<name>A0A5Q4ZEL2_9BURK</name>
<sequence>MWFNARFGRESAMARQEPSQASAAQPRGSAGNTGLNPDCLCERQGNFAAALLEPNMPVPVGLVGPDQEPIKKRFDVYRNNVVAGLVEALKAAFPAVCRITGDEFFVAMARVQVALEPPKSPIMLDYGDTFPDFIETFEPAKSVPYLPDVARLERAWVEAYHAAEAPPTDAALLALLATIDSQRLAQLSLKLHPSLRVVRSPFPIVQIWLTNIDGGVPTAIDISSGGENALVVRPFAEVEVRRVPAGAASFILSLSAGATVADATTFALADDSGFDLAGALRDLFAINAIAGWDMKEGFDCKPIARYA</sequence>
<dbReference type="Pfam" id="PF09836">
    <property type="entry name" value="DUF2063"/>
    <property type="match status" value="1"/>
</dbReference>
<evidence type="ECO:0000259" key="2">
    <source>
        <dbReference type="Pfam" id="PF09836"/>
    </source>
</evidence>
<protein>
    <recommendedName>
        <fullName evidence="2">Putative DNA-binding domain-containing protein</fullName>
    </recommendedName>
</protein>
<feature type="domain" description="Putative DNA-binding" evidence="2">
    <location>
        <begin position="43"/>
        <end position="134"/>
    </location>
</feature>
<dbReference type="Proteomes" id="UP000325811">
    <property type="component" value="Chromosome II"/>
</dbReference>
<dbReference type="AlphaFoldDB" id="A0A5Q4ZEL2"/>
<feature type="region of interest" description="Disordered" evidence="1">
    <location>
        <begin position="1"/>
        <end position="31"/>
    </location>
</feature>
<dbReference type="RefSeq" id="WP_007178134.1">
    <property type="nucleotide sequence ID" value="NZ_LR699554.1"/>
</dbReference>
<dbReference type="Gene3D" id="1.10.150.690">
    <property type="entry name" value="DUF2063"/>
    <property type="match status" value="1"/>
</dbReference>
<dbReference type="InterPro" id="IPR044922">
    <property type="entry name" value="DUF2063_N_sf"/>
</dbReference>
<reference evidence="3 4" key="1">
    <citation type="submission" date="2019-08" db="EMBL/GenBank/DDBJ databases">
        <authorList>
            <person name="Herpell B J."/>
        </authorList>
    </citation>
    <scope>NUCLEOTIDE SEQUENCE [LARGE SCALE GENOMIC DNA]</scope>
    <source>
        <strain evidence="4">Msb3</strain>
    </source>
</reference>